<proteinExistence type="predicted"/>
<reference evidence="2" key="1">
    <citation type="journal article" date="2019" name="Int. J. Syst. Evol. Microbiol.">
        <title>The Global Catalogue of Microorganisms (GCM) 10K type strain sequencing project: providing services to taxonomists for standard genome sequencing and annotation.</title>
        <authorList>
            <consortium name="The Broad Institute Genomics Platform"/>
            <consortium name="The Broad Institute Genome Sequencing Center for Infectious Disease"/>
            <person name="Wu L."/>
            <person name="Ma J."/>
        </authorList>
    </citation>
    <scope>NUCLEOTIDE SEQUENCE [LARGE SCALE GENOMIC DNA]</scope>
    <source>
        <strain evidence="2">JCM 9458</strain>
    </source>
</reference>
<gene>
    <name evidence="1" type="ORF">GCM10020369_46290</name>
</gene>
<accession>A0ABP6T3T1</accession>
<comment type="caution">
    <text evidence="1">The sequence shown here is derived from an EMBL/GenBank/DDBJ whole genome shotgun (WGS) entry which is preliminary data.</text>
</comment>
<dbReference type="Proteomes" id="UP001501676">
    <property type="component" value="Unassembled WGS sequence"/>
</dbReference>
<sequence length="148" mass="16565">MFLGGRLSERRDRFLLRATQEREERRERLDACIEFLASFRRYRAMLLTEDPEVELPPGRPAGAEVAFIKNSREYSDAAQGATARLLLVEGGESAVVLAAQRVSASLHQLAVARGRQGPGALPDDVVERSRHAEQEFARVVQAELHGRR</sequence>
<dbReference type="EMBL" id="BAAAYN010000029">
    <property type="protein sequence ID" value="GAA3390821.1"/>
    <property type="molecule type" value="Genomic_DNA"/>
</dbReference>
<evidence type="ECO:0000313" key="1">
    <source>
        <dbReference type="EMBL" id="GAA3390821.1"/>
    </source>
</evidence>
<protein>
    <submittedName>
        <fullName evidence="1">Uncharacterized protein</fullName>
    </submittedName>
</protein>
<keyword evidence="2" id="KW-1185">Reference proteome</keyword>
<evidence type="ECO:0000313" key="2">
    <source>
        <dbReference type="Proteomes" id="UP001501676"/>
    </source>
</evidence>
<name>A0ABP6T3T1_9ACTN</name>
<organism evidence="1 2">
    <name type="scientific">Cryptosporangium minutisporangium</name>
    <dbReference type="NCBI Taxonomy" id="113569"/>
    <lineage>
        <taxon>Bacteria</taxon>
        <taxon>Bacillati</taxon>
        <taxon>Actinomycetota</taxon>
        <taxon>Actinomycetes</taxon>
        <taxon>Cryptosporangiales</taxon>
        <taxon>Cryptosporangiaceae</taxon>
        <taxon>Cryptosporangium</taxon>
    </lineage>
</organism>